<feature type="region of interest" description="Disordered" evidence="1">
    <location>
        <begin position="270"/>
        <end position="321"/>
    </location>
</feature>
<evidence type="ECO:0000313" key="3">
    <source>
        <dbReference type="Proteomes" id="UP001203852"/>
    </source>
</evidence>
<comment type="caution">
    <text evidence="2">The sequence shown here is derived from an EMBL/GenBank/DDBJ whole genome shotgun (WGS) entry which is preliminary data.</text>
</comment>
<evidence type="ECO:0008006" key="4">
    <source>
        <dbReference type="Google" id="ProtNLM"/>
    </source>
</evidence>
<evidence type="ECO:0000313" key="2">
    <source>
        <dbReference type="EMBL" id="KAI1608995.1"/>
    </source>
</evidence>
<gene>
    <name evidence="2" type="ORF">EDD36DRAFT_81704</name>
</gene>
<name>A0AAN6I9N4_9EURO</name>
<keyword evidence="3" id="KW-1185">Reference proteome</keyword>
<dbReference type="AlphaFoldDB" id="A0AAN6I9N4"/>
<evidence type="ECO:0000256" key="1">
    <source>
        <dbReference type="SAM" id="MobiDB-lite"/>
    </source>
</evidence>
<proteinExistence type="predicted"/>
<accession>A0AAN6I9N4</accession>
<feature type="compositionally biased region" description="Basic and acidic residues" evidence="1">
    <location>
        <begin position="69"/>
        <end position="78"/>
    </location>
</feature>
<reference evidence="2" key="1">
    <citation type="journal article" date="2022" name="bioRxiv">
        <title>Deciphering the potential niche of two novel black yeast fungi from a biological soil crust based on their genomes, phenotypes, and melanin regulation.</title>
        <authorList>
            <consortium name="DOE Joint Genome Institute"/>
            <person name="Carr E.C."/>
            <person name="Barton Q."/>
            <person name="Grambo S."/>
            <person name="Sullivan M."/>
            <person name="Renfro C.M."/>
            <person name="Kuo A."/>
            <person name="Pangilinan J."/>
            <person name="Lipzen A."/>
            <person name="Keymanesh K."/>
            <person name="Savage E."/>
            <person name="Barry K."/>
            <person name="Grigoriev I.V."/>
            <person name="Riekhof W.R."/>
            <person name="Harris S.S."/>
        </authorList>
    </citation>
    <scope>NUCLEOTIDE SEQUENCE</scope>
    <source>
        <strain evidence="2">JF 03-4F</strain>
    </source>
</reference>
<organism evidence="2 3">
    <name type="scientific">Exophiala viscosa</name>
    <dbReference type="NCBI Taxonomy" id="2486360"/>
    <lineage>
        <taxon>Eukaryota</taxon>
        <taxon>Fungi</taxon>
        <taxon>Dikarya</taxon>
        <taxon>Ascomycota</taxon>
        <taxon>Pezizomycotina</taxon>
        <taxon>Eurotiomycetes</taxon>
        <taxon>Chaetothyriomycetidae</taxon>
        <taxon>Chaetothyriales</taxon>
        <taxon>Herpotrichiellaceae</taxon>
        <taxon>Exophiala</taxon>
    </lineage>
</organism>
<sequence>MSYSPTTFAPNHFWREGYQQQQSQPQVLATSFHGFGHRAAPHHHCAVSTEVCYSQPRYLPQYDLARSSTYHEHDRDESYIASSDSHGAKGRSLSGTTTDITDYEEAVVSNSPQTTYFLDEAGGQYAITGRVPDEAEEESPHGSRDRYLLDYGQLENGTYHVALAQHDGGVGVSSNSLTARMKLPCPHSDCIGRDGRPKKFFSRKADVTRHVRSQHQKTFIDCPRLRCNRKGTRGFTRKDHLTEHLRGFHMEDHAKRQAKKNTRKRKIKLHFEGKTPPKPSPSCSTLPETVPKAGIQDSGDEDWLSHGHEPELDTPTPKEEEETFAELNTVYHGHEADTHRNISTSPGQRHVPMDEHGQQWGDQQHETYHGFQWQRSQATGSPEISTTQAHTMVNAVPQMYTPYENLDHFIHNAPARQLYHSSHTFPTSR</sequence>
<protein>
    <recommendedName>
        <fullName evidence="4">C2H2-type domain-containing protein</fullName>
    </recommendedName>
</protein>
<dbReference type="EMBL" id="MU404361">
    <property type="protein sequence ID" value="KAI1608995.1"/>
    <property type="molecule type" value="Genomic_DNA"/>
</dbReference>
<feature type="region of interest" description="Disordered" evidence="1">
    <location>
        <begin position="69"/>
        <end position="97"/>
    </location>
</feature>
<dbReference type="Proteomes" id="UP001203852">
    <property type="component" value="Unassembled WGS sequence"/>
</dbReference>